<keyword evidence="1" id="KW-0812">Transmembrane</keyword>
<keyword evidence="1" id="KW-0472">Membrane</keyword>
<keyword evidence="3" id="KW-1185">Reference proteome</keyword>
<dbReference type="Proteomes" id="UP000290889">
    <property type="component" value="Chromosome"/>
</dbReference>
<dbReference type="InterPro" id="IPR007403">
    <property type="entry name" value="DUF456"/>
</dbReference>
<feature type="transmembrane region" description="Helical" evidence="1">
    <location>
        <begin position="88"/>
        <end position="110"/>
    </location>
</feature>
<dbReference type="KEGG" id="mur:EQY75_00955"/>
<dbReference type="AlphaFoldDB" id="A0A411E6U7"/>
<dbReference type="EMBL" id="CP035544">
    <property type="protein sequence ID" value="QBA63243.1"/>
    <property type="molecule type" value="Genomic_DNA"/>
</dbReference>
<organism evidence="2 3">
    <name type="scientific">Muriicola soli</name>
    <dbReference type="NCBI Taxonomy" id="2507538"/>
    <lineage>
        <taxon>Bacteria</taxon>
        <taxon>Pseudomonadati</taxon>
        <taxon>Bacteroidota</taxon>
        <taxon>Flavobacteriia</taxon>
        <taxon>Flavobacteriales</taxon>
        <taxon>Flavobacteriaceae</taxon>
        <taxon>Muriicola</taxon>
    </lineage>
</organism>
<reference evidence="2 3" key="1">
    <citation type="submission" date="2019-01" db="EMBL/GenBank/DDBJ databases">
        <title>Muriicola soli sp. nov., isolated from soil.</title>
        <authorList>
            <person name="Kang H.J."/>
            <person name="Kim S.B."/>
        </authorList>
    </citation>
    <scope>NUCLEOTIDE SEQUENCE [LARGE SCALE GENOMIC DNA]</scope>
    <source>
        <strain evidence="2 3">MMS17-SY002</strain>
    </source>
</reference>
<evidence type="ECO:0000256" key="1">
    <source>
        <dbReference type="SAM" id="Phobius"/>
    </source>
</evidence>
<protein>
    <submittedName>
        <fullName evidence="2">DUF456 domain-containing protein</fullName>
    </submittedName>
</protein>
<evidence type="ECO:0000313" key="2">
    <source>
        <dbReference type="EMBL" id="QBA63243.1"/>
    </source>
</evidence>
<accession>A0A411E6U7</accession>
<feature type="transmembrane region" description="Helical" evidence="1">
    <location>
        <begin position="130"/>
        <end position="156"/>
    </location>
</feature>
<name>A0A411E6U7_9FLAO</name>
<sequence length="172" mass="18799">MDIVLLLLGFVLMLLGILGSFLPVLPGTPVSWVGLFLLYLTKAVPNDWWFLGITLFIALLVFAMDYIIPAMGTKKFGGTRAGMIGTTIGLVIAIVFPVLGILGIIIWPFIGAFLGELLNKADQQSALKAAFGSFIGFLTGTFLKFVVTVIFFGLFISTAWEYRSALFPYFND</sequence>
<proteinExistence type="predicted"/>
<dbReference type="PANTHER" id="PTHR39165">
    <property type="entry name" value="IG HYPOTHETICAL 17883"/>
    <property type="match status" value="1"/>
</dbReference>
<keyword evidence="1" id="KW-1133">Transmembrane helix</keyword>
<evidence type="ECO:0000313" key="3">
    <source>
        <dbReference type="Proteomes" id="UP000290889"/>
    </source>
</evidence>
<feature type="transmembrane region" description="Helical" evidence="1">
    <location>
        <begin position="48"/>
        <end position="68"/>
    </location>
</feature>
<gene>
    <name evidence="2" type="ORF">EQY75_00955</name>
</gene>
<dbReference type="PANTHER" id="PTHR39165:SF1">
    <property type="entry name" value="DUF456 DOMAIN-CONTAINING PROTEIN"/>
    <property type="match status" value="1"/>
</dbReference>
<dbReference type="RefSeq" id="WP_129602044.1">
    <property type="nucleotide sequence ID" value="NZ_CP035544.1"/>
</dbReference>
<dbReference type="Pfam" id="PF04306">
    <property type="entry name" value="DUF456"/>
    <property type="match status" value="1"/>
</dbReference>
<dbReference type="OrthoDB" id="9808460at2"/>